<evidence type="ECO:0000259" key="1">
    <source>
        <dbReference type="Pfam" id="PF04717"/>
    </source>
</evidence>
<dbReference type="InterPro" id="IPR006533">
    <property type="entry name" value="T6SS_Vgr_RhsGE"/>
</dbReference>
<dbReference type="SUPFAM" id="SSF69279">
    <property type="entry name" value="Phage tail proteins"/>
    <property type="match status" value="1"/>
</dbReference>
<organism evidence="2 3">
    <name type="scientific">Chitinophaga rupis</name>
    <dbReference type="NCBI Taxonomy" id="573321"/>
    <lineage>
        <taxon>Bacteria</taxon>
        <taxon>Pseudomonadati</taxon>
        <taxon>Bacteroidota</taxon>
        <taxon>Chitinophagia</taxon>
        <taxon>Chitinophagales</taxon>
        <taxon>Chitinophagaceae</taxon>
        <taxon>Chitinophaga</taxon>
    </lineage>
</organism>
<dbReference type="EMBL" id="FOBB01000002">
    <property type="protein sequence ID" value="SEL46015.1"/>
    <property type="molecule type" value="Genomic_DNA"/>
</dbReference>
<name>A0A1H7QES7_9BACT</name>
<dbReference type="Gene3D" id="2.40.50.230">
    <property type="entry name" value="Gp5 N-terminal domain"/>
    <property type="match status" value="1"/>
</dbReference>
<dbReference type="OrthoDB" id="1907165at2"/>
<evidence type="ECO:0000313" key="3">
    <source>
        <dbReference type="Proteomes" id="UP000198984"/>
    </source>
</evidence>
<dbReference type="NCBIfam" id="TIGR01646">
    <property type="entry name" value="vgr_GE"/>
    <property type="match status" value="1"/>
</dbReference>
<keyword evidence="3" id="KW-1185">Reference proteome</keyword>
<dbReference type="InterPro" id="IPR006531">
    <property type="entry name" value="Gp5/Vgr_OB"/>
</dbReference>
<gene>
    <name evidence="2" type="ORF">SAMN04488505_102319</name>
</gene>
<dbReference type="Pfam" id="PF04717">
    <property type="entry name" value="Phage_base_V"/>
    <property type="match status" value="1"/>
</dbReference>
<proteinExistence type="predicted"/>
<reference evidence="2 3" key="1">
    <citation type="submission" date="2016-10" db="EMBL/GenBank/DDBJ databases">
        <authorList>
            <person name="de Groot N.N."/>
        </authorList>
    </citation>
    <scope>NUCLEOTIDE SEQUENCE [LARGE SCALE GENOMIC DNA]</scope>
    <source>
        <strain evidence="2 3">DSM 21039</strain>
    </source>
</reference>
<dbReference type="InterPro" id="IPR037026">
    <property type="entry name" value="Vgr_OB-fold_dom_sf"/>
</dbReference>
<dbReference type="STRING" id="573321.SAMN04488505_102319"/>
<dbReference type="Proteomes" id="UP000198984">
    <property type="component" value="Unassembled WGS sequence"/>
</dbReference>
<evidence type="ECO:0000313" key="2">
    <source>
        <dbReference type="EMBL" id="SEL46015.1"/>
    </source>
</evidence>
<accession>A0A1H7QES7</accession>
<dbReference type="SUPFAM" id="SSF69255">
    <property type="entry name" value="gp5 N-terminal domain-like"/>
    <property type="match status" value="1"/>
</dbReference>
<feature type="domain" description="Gp5/Type VI secretion system Vgr protein OB-fold" evidence="1">
    <location>
        <begin position="378"/>
        <end position="453"/>
    </location>
</feature>
<sequence length="547" mass="59598">MGVLDSLPPGTQTPRHVITKKVFINGTVLSNEIQLAQITVNKSFNKIAYARLVFADGSASDRNFPLSNDDKFKPGSEIRVQLGYEGEADTVFEGIIIKHAIKVSQQGSLLLIEAKDKAIKLAAARKNAYYINKPDSEVITTLARPVDGNAVVDPTGDPLKQLVQFDASDWDFMVTRAEANGMLVLTDDGKIIVKKPSTTSAPVLTATYGDNLWEFEGEMDARRQLQSVTSQSWDYTTQQPETSNAGSATFTENGNVASTELGAVLGAEIKLTHNGHLTQPQLQSWSDAYAMRSHLSKAIGRVRVEGNAAVKPGTMITLAGVGDRFNGNVFVTGVLHHFEGNWQTDIQFGWREEWFYKKEDVMDKPAAGLLPGVNGLQIGTVLDLDDTEGGGQYRVKVHIPSITSSQEGIWARVATLDAGANRGVYFRPQVTDEVVLGFLNDDPREPVIVGYLHSKDSKKSALPEQDGSLQYGFVTQEGIKLIFDDTNKRMTLLVPTASGEKSLIINNDASAIELKDDNQNSIKMDSSGITINAVKDVTIRGAKVLIN</sequence>
<protein>
    <submittedName>
        <fullName evidence="2">Rhs element Vgr protein</fullName>
    </submittedName>
</protein>
<dbReference type="RefSeq" id="WP_089909347.1">
    <property type="nucleotide sequence ID" value="NZ_FOBB01000002.1"/>
</dbReference>
<dbReference type="AlphaFoldDB" id="A0A1H7QES7"/>